<feature type="domain" description="Methyltransferase" evidence="2">
    <location>
        <begin position="50"/>
        <end position="145"/>
    </location>
</feature>
<protein>
    <submittedName>
        <fullName evidence="3">Methyltransferase domain-containing protein</fullName>
    </submittedName>
</protein>
<dbReference type="GO" id="GO:0008168">
    <property type="term" value="F:methyltransferase activity"/>
    <property type="evidence" value="ECO:0007669"/>
    <property type="project" value="UniProtKB-KW"/>
</dbReference>
<dbReference type="STRING" id="47871.GA0070608_5519"/>
<dbReference type="InterPro" id="IPR041698">
    <property type="entry name" value="Methyltransf_25"/>
</dbReference>
<dbReference type="Gene3D" id="3.40.50.150">
    <property type="entry name" value="Vaccinia Virus protein VP39"/>
    <property type="match status" value="1"/>
</dbReference>
<evidence type="ECO:0000259" key="2">
    <source>
        <dbReference type="Pfam" id="PF13649"/>
    </source>
</evidence>
<keyword evidence="1 3" id="KW-0808">Transferase</keyword>
<dbReference type="OrthoDB" id="7062303at2"/>
<dbReference type="SUPFAM" id="SSF53335">
    <property type="entry name" value="S-adenosyl-L-methionine-dependent methyltransferases"/>
    <property type="match status" value="1"/>
</dbReference>
<evidence type="ECO:0000313" key="3">
    <source>
        <dbReference type="EMBL" id="SCL73268.1"/>
    </source>
</evidence>
<dbReference type="EMBL" id="FMIC01000002">
    <property type="protein sequence ID" value="SCL73268.1"/>
    <property type="molecule type" value="Genomic_DNA"/>
</dbReference>
<dbReference type="AlphaFoldDB" id="A0A1C6W416"/>
<organism evidence="3 4">
    <name type="scientific">Micromonospora peucetia</name>
    <dbReference type="NCBI Taxonomy" id="47871"/>
    <lineage>
        <taxon>Bacteria</taxon>
        <taxon>Bacillati</taxon>
        <taxon>Actinomycetota</taxon>
        <taxon>Actinomycetes</taxon>
        <taxon>Micromonosporales</taxon>
        <taxon>Micromonosporaceae</taxon>
        <taxon>Micromonospora</taxon>
    </lineage>
</organism>
<evidence type="ECO:0000313" key="4">
    <source>
        <dbReference type="Proteomes" id="UP000199343"/>
    </source>
</evidence>
<dbReference type="PANTHER" id="PTHR43861">
    <property type="entry name" value="TRANS-ACONITATE 2-METHYLTRANSFERASE-RELATED"/>
    <property type="match status" value="1"/>
</dbReference>
<name>A0A1C6W416_9ACTN</name>
<dbReference type="Proteomes" id="UP000199343">
    <property type="component" value="Unassembled WGS sequence"/>
</dbReference>
<gene>
    <name evidence="3" type="ORF">GA0070608_5519</name>
</gene>
<dbReference type="Pfam" id="PF13649">
    <property type="entry name" value="Methyltransf_25"/>
    <property type="match status" value="1"/>
</dbReference>
<proteinExistence type="predicted"/>
<evidence type="ECO:0000256" key="1">
    <source>
        <dbReference type="ARBA" id="ARBA00022679"/>
    </source>
</evidence>
<accession>A0A1C6W416</accession>
<dbReference type="RefSeq" id="WP_091631499.1">
    <property type="nucleotide sequence ID" value="NZ_FMIC01000002.1"/>
</dbReference>
<dbReference type="GO" id="GO:0032259">
    <property type="term" value="P:methylation"/>
    <property type="evidence" value="ECO:0007669"/>
    <property type="project" value="UniProtKB-KW"/>
</dbReference>
<reference evidence="3 4" key="1">
    <citation type="submission" date="2016-06" db="EMBL/GenBank/DDBJ databases">
        <authorList>
            <person name="Kjaerup R.B."/>
            <person name="Dalgaard T.S."/>
            <person name="Juul-Madsen H.R."/>
        </authorList>
    </citation>
    <scope>NUCLEOTIDE SEQUENCE [LARGE SCALE GENOMIC DNA]</scope>
    <source>
        <strain evidence="3 4">DSM 43363</strain>
    </source>
</reference>
<dbReference type="InterPro" id="IPR029063">
    <property type="entry name" value="SAM-dependent_MTases_sf"/>
</dbReference>
<sequence>MGNPTRWQTETGPEHSQWYIDRFRRLAAEGADLAGEARLLDAIVPPGSRILDAGCGTGRVGAALAARGHTVVGVDADPALVEAARADHPGPRWLVADLAELDLAADGEPEPFDAAVVAGNVLAFVAPGTEPEVLRRIAAHLRPDGVLAVGFGTDRGYPLTGFDADTLAAGLRLEHRFATWDLRPWRDDADFAVTVLRRPAD</sequence>
<keyword evidence="3" id="KW-0489">Methyltransferase</keyword>
<dbReference type="CDD" id="cd02440">
    <property type="entry name" value="AdoMet_MTases"/>
    <property type="match status" value="1"/>
</dbReference>